<keyword evidence="4" id="KW-1185">Reference proteome</keyword>
<keyword evidence="2" id="KW-1133">Transmembrane helix</keyword>
<name>A0ABT5SMF7_9PSEU</name>
<evidence type="ECO:0000256" key="2">
    <source>
        <dbReference type="SAM" id="Phobius"/>
    </source>
</evidence>
<evidence type="ECO:0000313" key="3">
    <source>
        <dbReference type="EMBL" id="MDD7964013.1"/>
    </source>
</evidence>
<evidence type="ECO:0008006" key="5">
    <source>
        <dbReference type="Google" id="ProtNLM"/>
    </source>
</evidence>
<keyword evidence="2" id="KW-0472">Membrane</keyword>
<dbReference type="RefSeq" id="WP_274198564.1">
    <property type="nucleotide sequence ID" value="NZ_JAQZAO010000001.1"/>
</dbReference>
<keyword evidence="2" id="KW-0812">Transmembrane</keyword>
<evidence type="ECO:0000256" key="1">
    <source>
        <dbReference type="SAM" id="MobiDB-lite"/>
    </source>
</evidence>
<feature type="transmembrane region" description="Helical" evidence="2">
    <location>
        <begin position="132"/>
        <end position="152"/>
    </location>
</feature>
<organism evidence="3 4">
    <name type="scientific">Actinomycetospora lemnae</name>
    <dbReference type="NCBI Taxonomy" id="3019891"/>
    <lineage>
        <taxon>Bacteria</taxon>
        <taxon>Bacillati</taxon>
        <taxon>Actinomycetota</taxon>
        <taxon>Actinomycetes</taxon>
        <taxon>Pseudonocardiales</taxon>
        <taxon>Pseudonocardiaceae</taxon>
        <taxon>Actinomycetospora</taxon>
    </lineage>
</organism>
<accession>A0ABT5SMF7</accession>
<gene>
    <name evidence="3" type="ORF">PGB27_01510</name>
</gene>
<feature type="transmembrane region" description="Helical" evidence="2">
    <location>
        <begin position="172"/>
        <end position="195"/>
    </location>
</feature>
<proteinExistence type="predicted"/>
<reference evidence="3 4" key="1">
    <citation type="submission" date="2023-02" db="EMBL/GenBank/DDBJ databases">
        <title>Genome sequencing required for Actinomycetospora new species description.</title>
        <authorList>
            <person name="Saimee Y."/>
            <person name="Duangmal K."/>
        </authorList>
    </citation>
    <scope>NUCLEOTIDE SEQUENCE [LARGE SCALE GENOMIC DNA]</scope>
    <source>
        <strain evidence="3 4">DW7H6</strain>
    </source>
</reference>
<feature type="transmembrane region" description="Helical" evidence="2">
    <location>
        <begin position="90"/>
        <end position="111"/>
    </location>
</feature>
<feature type="region of interest" description="Disordered" evidence="1">
    <location>
        <begin position="1"/>
        <end position="49"/>
    </location>
</feature>
<dbReference type="EMBL" id="JAQZAO010000001">
    <property type="protein sequence ID" value="MDD7964013.1"/>
    <property type="molecule type" value="Genomic_DNA"/>
</dbReference>
<feature type="transmembrane region" description="Helical" evidence="2">
    <location>
        <begin position="55"/>
        <end position="78"/>
    </location>
</feature>
<feature type="compositionally biased region" description="Basic and acidic residues" evidence="1">
    <location>
        <begin position="36"/>
        <end position="45"/>
    </location>
</feature>
<evidence type="ECO:0000313" key="4">
    <source>
        <dbReference type="Proteomes" id="UP001300763"/>
    </source>
</evidence>
<comment type="caution">
    <text evidence="3">The sequence shown here is derived from an EMBL/GenBank/DDBJ whole genome shotgun (WGS) entry which is preliminary data.</text>
</comment>
<protein>
    <recommendedName>
        <fullName evidence="5">Major facilitator superfamily (MFS) profile domain-containing protein</fullName>
    </recommendedName>
</protein>
<sequence length="203" mass="19451">MTAHDMQTREMSGDGTPTTVHAPGAYPESAQQPARGGDHRSRGADSGRPTRWGPAWTGALVAVPVFVVLQLLFTALGWLSVGVDGPGSGAAASIVSAVLAIIALFVGGLAGGTASGSHAVSADAALQGAMTWALAVVGLLVLGAVGGGVLAGSLGTVGSLGGAVTVDAVQSAAGWAALWLGVAAVAAIAGSIVGARGSGAAQH</sequence>
<feature type="compositionally biased region" description="Basic and acidic residues" evidence="1">
    <location>
        <begin position="1"/>
        <end position="12"/>
    </location>
</feature>
<dbReference type="Proteomes" id="UP001300763">
    <property type="component" value="Unassembled WGS sequence"/>
</dbReference>